<dbReference type="PANTHER" id="PTHR46579">
    <property type="entry name" value="F5/8 TYPE C DOMAIN-CONTAINING PROTEIN-RELATED"/>
    <property type="match status" value="1"/>
</dbReference>
<feature type="compositionally biased region" description="Basic and acidic residues" evidence="1">
    <location>
        <begin position="178"/>
        <end position="193"/>
    </location>
</feature>
<organism evidence="2 3">
    <name type="scientific">Megalurothrips usitatus</name>
    <name type="common">bean blossom thrips</name>
    <dbReference type="NCBI Taxonomy" id="439358"/>
    <lineage>
        <taxon>Eukaryota</taxon>
        <taxon>Metazoa</taxon>
        <taxon>Ecdysozoa</taxon>
        <taxon>Arthropoda</taxon>
        <taxon>Hexapoda</taxon>
        <taxon>Insecta</taxon>
        <taxon>Pterygota</taxon>
        <taxon>Neoptera</taxon>
        <taxon>Paraneoptera</taxon>
        <taxon>Thysanoptera</taxon>
        <taxon>Terebrantia</taxon>
        <taxon>Thripoidea</taxon>
        <taxon>Thripidae</taxon>
        <taxon>Megalurothrips</taxon>
    </lineage>
</organism>
<evidence type="ECO:0000313" key="3">
    <source>
        <dbReference type="Proteomes" id="UP001075354"/>
    </source>
</evidence>
<evidence type="ECO:0000256" key="1">
    <source>
        <dbReference type="SAM" id="MobiDB-lite"/>
    </source>
</evidence>
<feature type="region of interest" description="Disordered" evidence="1">
    <location>
        <begin position="1"/>
        <end position="193"/>
    </location>
</feature>
<protein>
    <submittedName>
        <fullName evidence="2">Uncharacterized protein</fullName>
    </submittedName>
</protein>
<feature type="compositionally biased region" description="Polar residues" evidence="1">
    <location>
        <begin position="77"/>
        <end position="97"/>
    </location>
</feature>
<comment type="caution">
    <text evidence="2">The sequence shown here is derived from an EMBL/GenBank/DDBJ whole genome shotgun (WGS) entry which is preliminary data.</text>
</comment>
<evidence type="ECO:0000313" key="2">
    <source>
        <dbReference type="EMBL" id="KAJ1525572.1"/>
    </source>
</evidence>
<feature type="compositionally biased region" description="Acidic residues" evidence="1">
    <location>
        <begin position="163"/>
        <end position="177"/>
    </location>
</feature>
<sequence>MDPRDTPSPPKKKRGPYKTYLLNPSSGKEIPGGTLRSRKKNEEPREEQNAVEDVEGEDVIYEQHPQELDESQDDENGVTQNVAGSQSSFQAQVYQQCSSRSVLSEEESEHDGSTQRDGIEEGGIQYELAHGSSEHTPEDQQETNSASDSEGIESPSASTCDSLGEDEMHGEDEMDGEAEMHGEDNMHGEDEPKQKVDYNSKYHLNEKLRLVSPLSRLDALLIILHQAIRHCHTQAFIEDQIKFVNALFGSPVLDISYHVFKNVFPPSSNVQRHYYCGSCEIYVGSCEDFPKDLSSTNCPRPECNREIILHSIDSKNYFITLSIKDQIESILSRPNVKLVEKCIRNTDDICDVFDGELYKRFSQINGNGDVLTCVMNTDGVQVYEDNRGSLYPFFLHLNELVPEIRYKQENLTLGGLWFGKGAPNMALYLKPILSQLMSLSQSGVTVPGTHGNEKRPLFAIGLSVDSVAKAKILCQRQFNGGYSCLYCYHPNDSIADEGKPHLKHFDTSASYPNRTEEEVIKDMVEADTLQRSNLLNLFGVFLVYLLALYLTILSEEKLDIVNTRLDQVTLPQGMSRKPRHLDSKVKYKAKEYRSFFLYFAIPCLEDLLPPRHFQNLKLFVSALHILLSDKISRGDLETARKDLNDFVISFQALYGLEKVTYNLHLCTHHVDMVIQSGPIWTNSNFIFESGNGLLVKLVRGTRSVINEISVKFSRLQTAQQQIVCNPVSNEALLFCSGLLGCKYSKAERYDDVSVTASQAFMQVSDHEGVLLEGNNVPVVNNKVKVFNRVLRNGLLYVSKSYLKTKSTNDSCVQMQDGSYANIDKIVSTNDKLLMCIVQPIRLAEGINFLPAVKKCAFDVHATSSIVSFSQICRKCVFINFDSKSFVIDIPNFYERD</sequence>
<proteinExistence type="predicted"/>
<dbReference type="Proteomes" id="UP001075354">
    <property type="component" value="Chromosome 8"/>
</dbReference>
<dbReference type="AlphaFoldDB" id="A0AAV7XQ72"/>
<reference evidence="2" key="1">
    <citation type="submission" date="2022-12" db="EMBL/GenBank/DDBJ databases">
        <title>Chromosome-level genome assembly of the bean flower thrips Megalurothrips usitatus.</title>
        <authorList>
            <person name="Ma L."/>
            <person name="Liu Q."/>
            <person name="Li H."/>
            <person name="Cai W."/>
        </authorList>
    </citation>
    <scope>NUCLEOTIDE SEQUENCE</scope>
    <source>
        <strain evidence="2">Cailab_2022a</strain>
    </source>
</reference>
<dbReference type="PANTHER" id="PTHR46579:SF1">
    <property type="entry name" value="F5_8 TYPE C DOMAIN-CONTAINING PROTEIN"/>
    <property type="match status" value="1"/>
</dbReference>
<name>A0AAV7XQ72_9NEOP</name>
<keyword evidence="3" id="KW-1185">Reference proteome</keyword>
<feature type="compositionally biased region" description="Basic and acidic residues" evidence="1">
    <location>
        <begin position="110"/>
        <end position="119"/>
    </location>
</feature>
<gene>
    <name evidence="2" type="ORF">ONE63_010376</name>
</gene>
<accession>A0AAV7XQ72</accession>
<dbReference type="EMBL" id="JAPTSV010000008">
    <property type="protein sequence ID" value="KAJ1525572.1"/>
    <property type="molecule type" value="Genomic_DNA"/>
</dbReference>
<feature type="compositionally biased region" description="Acidic residues" evidence="1">
    <location>
        <begin position="49"/>
        <end position="60"/>
    </location>
</feature>